<keyword evidence="1" id="KW-0472">Membrane</keyword>
<organism evidence="2 3">
    <name type="scientific">Massilimicrobiota timonensis</name>
    <dbReference type="NCBI Taxonomy" id="1776392"/>
    <lineage>
        <taxon>Bacteria</taxon>
        <taxon>Bacillati</taxon>
        <taxon>Bacillota</taxon>
        <taxon>Erysipelotrichia</taxon>
        <taxon>Erysipelotrichales</taxon>
        <taxon>Erysipelotrichaceae</taxon>
        <taxon>Massilimicrobiota</taxon>
    </lineage>
</organism>
<gene>
    <name evidence="2" type="ORF">B5E75_12495</name>
</gene>
<evidence type="ECO:0000256" key="1">
    <source>
        <dbReference type="SAM" id="Phobius"/>
    </source>
</evidence>
<sequence>MRCDVCDTKIPPGADRCPNCGYRVRGSSNITHSQTISTEYPEPEIFKPKKKRKFYQSRSQTSGRFSQQKKSRTFKKYIIFIIALIVIGQGMAVFVGNIVTDYNSHNYTEFTGESLQEGIDNGDDDGTLQLALDHENDLTTFFTDELLMDVDVSENYSIYEDEYSAYINVYGTYDTVSLTASMSFLEQQPYHQSVTLSWTNQGSIRENPIYLDTSLIEKINERFQIDIYQSIEQYKSQLKVDEDDDTRFVVSDYQDDTSVYFSESLGSDDNYFVYLSLGQDIGEN</sequence>
<keyword evidence="1" id="KW-1133">Transmembrane helix</keyword>
<comment type="caution">
    <text evidence="2">The sequence shown here is derived from an EMBL/GenBank/DDBJ whole genome shotgun (WGS) entry which is preliminary data.</text>
</comment>
<proteinExistence type="predicted"/>
<evidence type="ECO:0000313" key="3">
    <source>
        <dbReference type="Proteomes" id="UP000195305"/>
    </source>
</evidence>
<dbReference type="EMBL" id="NFLJ01000045">
    <property type="protein sequence ID" value="OUQ32192.1"/>
    <property type="molecule type" value="Genomic_DNA"/>
</dbReference>
<evidence type="ECO:0000313" key="2">
    <source>
        <dbReference type="EMBL" id="OUQ32192.1"/>
    </source>
</evidence>
<dbReference type="OrthoDB" id="1653789at2"/>
<dbReference type="AlphaFoldDB" id="A0A1Y4STB9"/>
<protein>
    <submittedName>
        <fullName evidence="2">Uncharacterized protein</fullName>
    </submittedName>
</protein>
<name>A0A1Y4STB9_9FIRM</name>
<feature type="transmembrane region" description="Helical" evidence="1">
    <location>
        <begin position="77"/>
        <end position="99"/>
    </location>
</feature>
<dbReference type="Proteomes" id="UP000195305">
    <property type="component" value="Unassembled WGS sequence"/>
</dbReference>
<keyword evidence="1" id="KW-0812">Transmembrane</keyword>
<keyword evidence="3" id="KW-1185">Reference proteome</keyword>
<dbReference type="RefSeq" id="WP_087359745.1">
    <property type="nucleotide sequence ID" value="NZ_NFLJ01000045.1"/>
</dbReference>
<reference evidence="2 3" key="1">
    <citation type="journal article" date="2018" name="BMC Genomics">
        <title>Whole genome sequencing and function prediction of 133 gut anaerobes isolated from chicken caecum in pure cultures.</title>
        <authorList>
            <person name="Medvecky M."/>
            <person name="Cejkova D."/>
            <person name="Polansky O."/>
            <person name="Karasova D."/>
            <person name="Kubasova T."/>
            <person name="Cizek A."/>
            <person name="Rychlik I."/>
        </authorList>
    </citation>
    <scope>NUCLEOTIDE SEQUENCE [LARGE SCALE GENOMIC DNA]</scope>
    <source>
        <strain evidence="2 3">An13</strain>
    </source>
</reference>
<accession>A0A1Y4STB9</accession>